<dbReference type="EMBL" id="CP043046">
    <property type="protein sequence ID" value="QEI06924.1"/>
    <property type="molecule type" value="Genomic_DNA"/>
</dbReference>
<dbReference type="AlphaFoldDB" id="A0A5C0AZ98"/>
<evidence type="ECO:0000313" key="1">
    <source>
        <dbReference type="EMBL" id="QEI06924.1"/>
    </source>
</evidence>
<name>A0A5C0AZ98_9BURK</name>
<dbReference type="OrthoDB" id="6057861at2"/>
<dbReference type="RefSeq" id="WP_148815971.1">
    <property type="nucleotide sequence ID" value="NZ_CP043046.1"/>
</dbReference>
<reference evidence="1 2" key="1">
    <citation type="submission" date="2019-08" db="EMBL/GenBank/DDBJ databases">
        <title>Amphibian skin-associated Pigmentiphaga: genome sequence and occurrence across geography and hosts.</title>
        <authorList>
            <person name="Bletz M.C."/>
            <person name="Bunk B."/>
            <person name="Sproeer C."/>
            <person name="Biwer P."/>
            <person name="Reiter S."/>
            <person name="Rabemananjara F.C.E."/>
            <person name="Schulz S."/>
            <person name="Overmann J."/>
            <person name="Vences M."/>
        </authorList>
    </citation>
    <scope>NUCLEOTIDE SEQUENCE [LARGE SCALE GENOMIC DNA]</scope>
    <source>
        <strain evidence="1 2">Mada1488</strain>
    </source>
</reference>
<gene>
    <name evidence="1" type="ORF">FXN63_14575</name>
</gene>
<dbReference type="Proteomes" id="UP000325161">
    <property type="component" value="Chromosome"/>
</dbReference>
<protein>
    <submittedName>
        <fullName evidence="1">Uncharacterized protein</fullName>
    </submittedName>
</protein>
<sequence>MFSFLKALDVLSLGMFSRLRLSAMPPDDGSDVVVDQLSVPGPIRVDGVDYLLVWSARPTPTYYKQEYVAATETAERYQRMVLVELVVGDDDMDSIVAAQVKMIEARKASDPVANIAVMKSAATGETIADFLLSARLPSGEDVVEWNAYRYLPHAEGVMLFGLSRRAYGEEAMAFLKGLGAERIRVIQSLAAMEMPTVDAH</sequence>
<accession>A0A5C0AZ98</accession>
<dbReference type="KEGG" id="pacr:FXN63_14575"/>
<keyword evidence="2" id="KW-1185">Reference proteome</keyword>
<organism evidence="1 2">
    <name type="scientific">Pigmentiphaga aceris</name>
    <dbReference type="NCBI Taxonomy" id="1940612"/>
    <lineage>
        <taxon>Bacteria</taxon>
        <taxon>Pseudomonadati</taxon>
        <taxon>Pseudomonadota</taxon>
        <taxon>Betaproteobacteria</taxon>
        <taxon>Burkholderiales</taxon>
        <taxon>Alcaligenaceae</taxon>
        <taxon>Pigmentiphaga</taxon>
    </lineage>
</organism>
<evidence type="ECO:0000313" key="2">
    <source>
        <dbReference type="Proteomes" id="UP000325161"/>
    </source>
</evidence>
<proteinExistence type="predicted"/>